<protein>
    <recommendedName>
        <fullName evidence="5">DUF1845 domain-containing protein</fullName>
    </recommendedName>
</protein>
<sequence>MNSPTEATAVFNANHDATNRRLLARKVIAKSDHIESASRKVSITLCSPEGKRLYLRCFEITQVNFHYITVFAHMKVSEQEVGRIEQEIRNMLENRLVRVNQALADMEAQCVAQNVASLATYDVEPLLLETKVFSMLDRRLLELIEKVDQLMPMLETLCIDEAITPSQLVIEKSKLKNMVRGAAKAVRIARATLQRQANAGTASAAATAGASTDVETPAQAPRVTSPEPLE</sequence>
<dbReference type="AlphaFoldDB" id="A0A6L6Q020"/>
<feature type="region of interest" description="Disordered" evidence="2">
    <location>
        <begin position="200"/>
        <end position="230"/>
    </location>
</feature>
<name>A0A6L6Q020_9BURK</name>
<evidence type="ECO:0000256" key="1">
    <source>
        <dbReference type="SAM" id="Coils"/>
    </source>
</evidence>
<dbReference type="RefSeq" id="WP_155439148.1">
    <property type="nucleotide sequence ID" value="NZ_WNLA01000006.1"/>
</dbReference>
<evidence type="ECO:0000313" key="4">
    <source>
        <dbReference type="Proteomes" id="UP000484015"/>
    </source>
</evidence>
<feature type="coiled-coil region" evidence="1">
    <location>
        <begin position="74"/>
        <end position="109"/>
    </location>
</feature>
<dbReference type="Proteomes" id="UP000484015">
    <property type="component" value="Unassembled WGS sequence"/>
</dbReference>
<reference evidence="3 4" key="1">
    <citation type="submission" date="2019-11" db="EMBL/GenBank/DDBJ databases">
        <title>Type strains purchased from KCTC, JCM and DSMZ.</title>
        <authorList>
            <person name="Lu H."/>
        </authorList>
    </citation>
    <scope>NUCLEOTIDE SEQUENCE [LARGE SCALE GENOMIC DNA]</scope>
    <source>
        <strain evidence="3 4">KCTC 42409</strain>
    </source>
</reference>
<proteinExistence type="predicted"/>
<accession>A0A6L6Q020</accession>
<dbReference type="EMBL" id="WNLA01000006">
    <property type="protein sequence ID" value="MTW02754.1"/>
    <property type="molecule type" value="Genomic_DNA"/>
</dbReference>
<organism evidence="3 4">
    <name type="scientific">Pseudoduganella ginsengisoli</name>
    <dbReference type="NCBI Taxonomy" id="1462440"/>
    <lineage>
        <taxon>Bacteria</taxon>
        <taxon>Pseudomonadati</taxon>
        <taxon>Pseudomonadota</taxon>
        <taxon>Betaproteobacteria</taxon>
        <taxon>Burkholderiales</taxon>
        <taxon>Oxalobacteraceae</taxon>
        <taxon>Telluria group</taxon>
        <taxon>Pseudoduganella</taxon>
    </lineage>
</organism>
<evidence type="ECO:0000313" key="3">
    <source>
        <dbReference type="EMBL" id="MTW02754.1"/>
    </source>
</evidence>
<dbReference type="OrthoDB" id="8905305at2"/>
<gene>
    <name evidence="3" type="ORF">GM668_11740</name>
</gene>
<keyword evidence="1" id="KW-0175">Coiled coil</keyword>
<evidence type="ECO:0000256" key="2">
    <source>
        <dbReference type="SAM" id="MobiDB-lite"/>
    </source>
</evidence>
<feature type="compositionally biased region" description="Low complexity" evidence="2">
    <location>
        <begin position="200"/>
        <end position="212"/>
    </location>
</feature>
<comment type="caution">
    <text evidence="3">The sequence shown here is derived from an EMBL/GenBank/DDBJ whole genome shotgun (WGS) entry which is preliminary data.</text>
</comment>
<keyword evidence="4" id="KW-1185">Reference proteome</keyword>
<evidence type="ECO:0008006" key="5">
    <source>
        <dbReference type="Google" id="ProtNLM"/>
    </source>
</evidence>